<feature type="region of interest" description="Disordered" evidence="1">
    <location>
        <begin position="397"/>
        <end position="460"/>
    </location>
</feature>
<sequence length="460" mass="50590">MSHGGFDDDEWSFAPGAPGMPPVEAAPPAPAESAEDDLDGWTLASNDPPATGDAAPAPATDADDAAQAASADADAEDTGTGTSPGPDALPVEEPGRGAEADRELAAAGAFLKEDYDWTVLPEPGSPFAFVTLVMCGVEYIGAAMVLHRSLRDHGSNADFIVMVTPDVDVEARRAMASQGVRVLQVEYIEAEPIRRNPRRFQSYYSWMPFCWTKIQALSLVQYTKIVSMDADMVALGNPDSIFTLAAPAGNCSVIEGEEGEAMHGKPVPRERVEHAIRSSYGMRGCFLLLEPSARDHFQLTSMLAEKGAYGDPRYHIGPDEELISNHYIDKWHHVSMRYCAYWVTKTTPHVFYHYVSEKPWWGKSSYPDFKHWTDVRDRLLETLPQYRHFLENRNDRQVVVNPEDNKHSGVRRREPGFSDRGKRSRQDDRPHGYGGGPGGHRSGYGPPRGGGGGPDGYYPP</sequence>
<proteinExistence type="predicted"/>
<feature type="compositionally biased region" description="Pro residues" evidence="1">
    <location>
        <begin position="18"/>
        <end position="30"/>
    </location>
</feature>
<dbReference type="eggNOG" id="KOG1950">
    <property type="taxonomic scope" value="Eukaryota"/>
</dbReference>
<evidence type="ECO:0000256" key="1">
    <source>
        <dbReference type="SAM" id="MobiDB-lite"/>
    </source>
</evidence>
<dbReference type="Proteomes" id="UP000030693">
    <property type="component" value="Unassembled WGS sequence"/>
</dbReference>
<feature type="compositionally biased region" description="Basic and acidic residues" evidence="1">
    <location>
        <begin position="403"/>
        <end position="431"/>
    </location>
</feature>
<gene>
    <name evidence="2" type="ORF">H696_06287</name>
</gene>
<protein>
    <submittedName>
        <fullName evidence="2">Uncharacterized protein</fullName>
    </submittedName>
</protein>
<dbReference type="SUPFAM" id="SSF53448">
    <property type="entry name" value="Nucleotide-diphospho-sugar transferases"/>
    <property type="match status" value="1"/>
</dbReference>
<name>A0A058YZ65_FONAL</name>
<feature type="compositionally biased region" description="Low complexity" evidence="1">
    <location>
        <begin position="47"/>
        <end position="72"/>
    </location>
</feature>
<keyword evidence="3" id="KW-1185">Reference proteome</keyword>
<dbReference type="GeneID" id="20531012"/>
<dbReference type="AlphaFoldDB" id="A0A058YZ65"/>
<feature type="region of interest" description="Disordered" evidence="1">
    <location>
        <begin position="1"/>
        <end position="101"/>
    </location>
</feature>
<dbReference type="Gene3D" id="3.90.550.10">
    <property type="entry name" value="Spore Coat Polysaccharide Biosynthesis Protein SpsA, Chain A"/>
    <property type="match status" value="1"/>
</dbReference>
<dbReference type="OrthoDB" id="2014201at2759"/>
<dbReference type="PANTHER" id="PTHR11183">
    <property type="entry name" value="GLYCOGENIN SUBFAMILY MEMBER"/>
    <property type="match status" value="1"/>
</dbReference>
<dbReference type="STRING" id="691883.A0A058YZ65"/>
<dbReference type="OMA" id="VLANIHM"/>
<evidence type="ECO:0000313" key="2">
    <source>
        <dbReference type="EMBL" id="KCV67295.1"/>
    </source>
</evidence>
<accession>A0A058YZ65</accession>
<dbReference type="RefSeq" id="XP_009498302.1">
    <property type="nucleotide sequence ID" value="XM_009500027.1"/>
</dbReference>
<dbReference type="EMBL" id="KK198003">
    <property type="protein sequence ID" value="KCV67295.1"/>
    <property type="molecule type" value="Genomic_DNA"/>
</dbReference>
<dbReference type="InterPro" id="IPR029044">
    <property type="entry name" value="Nucleotide-diphossugar_trans"/>
</dbReference>
<feature type="compositionally biased region" description="Gly residues" evidence="1">
    <location>
        <begin position="432"/>
        <end position="460"/>
    </location>
</feature>
<dbReference type="InterPro" id="IPR050587">
    <property type="entry name" value="GNT1/Glycosyltrans_8"/>
</dbReference>
<organism evidence="2">
    <name type="scientific">Fonticula alba</name>
    <name type="common">Slime mold</name>
    <dbReference type="NCBI Taxonomy" id="691883"/>
    <lineage>
        <taxon>Eukaryota</taxon>
        <taxon>Rotosphaerida</taxon>
        <taxon>Fonticulaceae</taxon>
        <taxon>Fonticula</taxon>
    </lineage>
</organism>
<evidence type="ECO:0000313" key="3">
    <source>
        <dbReference type="Proteomes" id="UP000030693"/>
    </source>
</evidence>
<reference evidence="2" key="1">
    <citation type="submission" date="2013-04" db="EMBL/GenBank/DDBJ databases">
        <title>The Genome Sequence of Fonticula alba ATCC 38817.</title>
        <authorList>
            <consortium name="The Broad Institute Genomics Platform"/>
            <person name="Russ C."/>
            <person name="Cuomo C."/>
            <person name="Burger G."/>
            <person name="Gray M.W."/>
            <person name="Holland P.W.H."/>
            <person name="King N."/>
            <person name="Lang F.B.F."/>
            <person name="Roger A.J."/>
            <person name="Ruiz-Trillo I."/>
            <person name="Brown M."/>
            <person name="Walker B."/>
            <person name="Young S."/>
            <person name="Zeng Q."/>
            <person name="Gargeya S."/>
            <person name="Fitzgerald M."/>
            <person name="Haas B."/>
            <person name="Abouelleil A."/>
            <person name="Allen A.W."/>
            <person name="Alvarado L."/>
            <person name="Arachchi H.M."/>
            <person name="Berlin A.M."/>
            <person name="Chapman S.B."/>
            <person name="Gainer-Dewar J."/>
            <person name="Goldberg J."/>
            <person name="Griggs A."/>
            <person name="Gujja S."/>
            <person name="Hansen M."/>
            <person name="Howarth C."/>
            <person name="Imamovic A."/>
            <person name="Ireland A."/>
            <person name="Larimer J."/>
            <person name="McCowan C."/>
            <person name="Murphy C."/>
            <person name="Pearson M."/>
            <person name="Poon T.W."/>
            <person name="Priest M."/>
            <person name="Roberts A."/>
            <person name="Saif S."/>
            <person name="Shea T."/>
            <person name="Sisk P."/>
            <person name="Sykes S."/>
            <person name="Wortman J."/>
            <person name="Nusbaum C."/>
            <person name="Birren B."/>
        </authorList>
    </citation>
    <scope>NUCLEOTIDE SEQUENCE [LARGE SCALE GENOMIC DNA]</scope>
    <source>
        <strain evidence="2">ATCC 38817</strain>
    </source>
</reference>